<dbReference type="STRING" id="74969.FAD_1806"/>
<feature type="transmembrane region" description="Helical" evidence="1">
    <location>
        <begin position="37"/>
        <end position="57"/>
    </location>
</feature>
<organism evidence="2 3">
    <name type="scientific">Ferroplasma acidiphilum</name>
    <dbReference type="NCBI Taxonomy" id="74969"/>
    <lineage>
        <taxon>Archaea</taxon>
        <taxon>Methanobacteriati</taxon>
        <taxon>Thermoplasmatota</taxon>
        <taxon>Thermoplasmata</taxon>
        <taxon>Thermoplasmatales</taxon>
        <taxon>Ferroplasmaceae</taxon>
        <taxon>Ferroplasma</taxon>
    </lineage>
</organism>
<proteinExistence type="predicted"/>
<feature type="transmembrane region" description="Helical" evidence="1">
    <location>
        <begin position="106"/>
        <end position="130"/>
    </location>
</feature>
<evidence type="ECO:0000256" key="1">
    <source>
        <dbReference type="SAM" id="Phobius"/>
    </source>
</evidence>
<gene>
    <name evidence="2" type="ORF">FAD_1806</name>
</gene>
<dbReference type="Proteomes" id="UP000192050">
    <property type="component" value="Chromosome"/>
</dbReference>
<keyword evidence="1" id="KW-0812">Transmembrane</keyword>
<dbReference type="RefSeq" id="WP_048074049.1">
    <property type="nucleotide sequence ID" value="NZ_CP133600.1"/>
</dbReference>
<sequence>MISVIVFLERSFKVKNVIKKNTGIQENIVVFKNLKELTHIILVISIAFITNSISFVILTENTLFFYIYFAFTSLLEIGLVDNFILVGHLSKKKLNPKLYIKKAHKINIYIFLSLIIYFVVYVYVVLHFFLFK</sequence>
<evidence type="ECO:0000313" key="2">
    <source>
        <dbReference type="EMBL" id="ARD85645.1"/>
    </source>
</evidence>
<accession>A0A1V0N6D2</accession>
<name>A0A1V0N6D2_9ARCH</name>
<dbReference type="GeneID" id="84218429"/>
<dbReference type="AlphaFoldDB" id="A0A1V0N6D2"/>
<keyword evidence="1" id="KW-0472">Membrane</keyword>
<reference evidence="2 3" key="1">
    <citation type="submission" date="2011-10" db="EMBL/GenBank/DDBJ databases">
        <title>Metabolic and evolutionary patterns in the extreme acidophile Ferroplasma acidiphilum.</title>
        <authorList>
            <person name="Golyshina O.V."/>
            <person name="Kozyavkin S.A."/>
            <person name="Tatusov R.L."/>
            <person name="Slesarev A.I."/>
            <person name="Golyshin P.N."/>
        </authorList>
    </citation>
    <scope>NUCLEOTIDE SEQUENCE [LARGE SCALE GENOMIC DNA]</scope>
    <source>
        <strain evidence="3">Y</strain>
    </source>
</reference>
<protein>
    <submittedName>
        <fullName evidence="2">Uncharacterized protein</fullName>
    </submittedName>
</protein>
<dbReference type="EMBL" id="CP015363">
    <property type="protein sequence ID" value="ARD85645.1"/>
    <property type="molecule type" value="Genomic_DNA"/>
</dbReference>
<feature type="transmembrane region" description="Helical" evidence="1">
    <location>
        <begin position="63"/>
        <end position="85"/>
    </location>
</feature>
<keyword evidence="3" id="KW-1185">Reference proteome</keyword>
<dbReference type="KEGG" id="fai:FAD_1806"/>
<keyword evidence="1" id="KW-1133">Transmembrane helix</keyword>
<evidence type="ECO:0000313" key="3">
    <source>
        <dbReference type="Proteomes" id="UP000192050"/>
    </source>
</evidence>